<reference evidence="2 3" key="2">
    <citation type="submission" date="2018-11" db="EMBL/GenBank/DDBJ databases">
        <authorList>
            <consortium name="Pathogen Informatics"/>
        </authorList>
    </citation>
    <scope>NUCLEOTIDE SEQUENCE [LARGE SCALE GENOMIC DNA]</scope>
</reference>
<proteinExistence type="predicted"/>
<dbReference type="Proteomes" id="UP000280834">
    <property type="component" value="Unassembled WGS sequence"/>
</dbReference>
<evidence type="ECO:0000256" key="1">
    <source>
        <dbReference type="SAM" id="MobiDB-lite"/>
    </source>
</evidence>
<dbReference type="AlphaFoldDB" id="A0A158PSZ4"/>
<keyword evidence="3" id="KW-1185">Reference proteome</keyword>
<accession>A0A158PSZ4</accession>
<feature type="compositionally biased region" description="Polar residues" evidence="1">
    <location>
        <begin position="72"/>
        <end position="82"/>
    </location>
</feature>
<dbReference type="WBParaSite" id="BTMF_0000810001-mRNA-1">
    <property type="protein sequence ID" value="BTMF_0000810001-mRNA-1"/>
    <property type="gene ID" value="BTMF_0000810001"/>
</dbReference>
<reference evidence="4" key="1">
    <citation type="submission" date="2016-04" db="UniProtKB">
        <authorList>
            <consortium name="WormBaseParasite"/>
        </authorList>
    </citation>
    <scope>IDENTIFICATION</scope>
</reference>
<feature type="region of interest" description="Disordered" evidence="1">
    <location>
        <begin position="62"/>
        <end position="82"/>
    </location>
</feature>
<sequence>MTYICCEYCWLQLSSVEVSLKVSLLSLSFRCRYSRHHRCRWNGHSFNATQLDAILMVISREGKARQDKAKQSPPSSSHLQAE</sequence>
<organism evidence="4">
    <name type="scientific">Brugia timori</name>
    <dbReference type="NCBI Taxonomy" id="42155"/>
    <lineage>
        <taxon>Eukaryota</taxon>
        <taxon>Metazoa</taxon>
        <taxon>Ecdysozoa</taxon>
        <taxon>Nematoda</taxon>
        <taxon>Chromadorea</taxon>
        <taxon>Rhabditida</taxon>
        <taxon>Spirurina</taxon>
        <taxon>Spiruromorpha</taxon>
        <taxon>Filarioidea</taxon>
        <taxon>Onchocercidae</taxon>
        <taxon>Brugia</taxon>
    </lineage>
</organism>
<name>A0A158PSZ4_9BILA</name>
<protein>
    <submittedName>
        <fullName evidence="4">Secreted protein</fullName>
    </submittedName>
</protein>
<dbReference type="EMBL" id="UZAG01015517">
    <property type="protein sequence ID" value="VDO21093.1"/>
    <property type="molecule type" value="Genomic_DNA"/>
</dbReference>
<evidence type="ECO:0000313" key="2">
    <source>
        <dbReference type="EMBL" id="VDO21093.1"/>
    </source>
</evidence>
<gene>
    <name evidence="2" type="ORF">BTMF_LOCUS6181</name>
</gene>
<evidence type="ECO:0000313" key="3">
    <source>
        <dbReference type="Proteomes" id="UP000280834"/>
    </source>
</evidence>
<evidence type="ECO:0000313" key="4">
    <source>
        <dbReference type="WBParaSite" id="BTMF_0000810001-mRNA-1"/>
    </source>
</evidence>